<dbReference type="Proteomes" id="UP000593567">
    <property type="component" value="Unassembled WGS sequence"/>
</dbReference>
<evidence type="ECO:0000256" key="1">
    <source>
        <dbReference type="SAM" id="SignalP"/>
    </source>
</evidence>
<gene>
    <name evidence="2" type="ORF">EB796_007539</name>
</gene>
<accession>A0A7J7K9D3</accession>
<comment type="caution">
    <text evidence="2">The sequence shown here is derived from an EMBL/GenBank/DDBJ whole genome shotgun (WGS) entry which is preliminary data.</text>
</comment>
<feature type="signal peptide" evidence="1">
    <location>
        <begin position="1"/>
        <end position="24"/>
    </location>
</feature>
<name>A0A7J7K9D3_BUGNE</name>
<keyword evidence="3" id="KW-1185">Reference proteome</keyword>
<dbReference type="EMBL" id="VXIV02001142">
    <property type="protein sequence ID" value="KAF6034156.1"/>
    <property type="molecule type" value="Genomic_DNA"/>
</dbReference>
<feature type="chain" id="PRO_5029449313" evidence="1">
    <location>
        <begin position="25"/>
        <end position="106"/>
    </location>
</feature>
<protein>
    <submittedName>
        <fullName evidence="2">Uncharacterized protein</fullName>
    </submittedName>
</protein>
<proteinExistence type="predicted"/>
<sequence>MFISFLTTSLLAFQFAVKCHIVWSLSEPEESFWESYFSKGSTHQLSGAQDHPISTLSGTIASPYYPANFTLSPATNPGFTITIKTLGYRNIAIFYKTIESVKVCSK</sequence>
<evidence type="ECO:0000313" key="2">
    <source>
        <dbReference type="EMBL" id="KAF6034156.1"/>
    </source>
</evidence>
<reference evidence="2" key="1">
    <citation type="submission" date="2020-06" db="EMBL/GenBank/DDBJ databases">
        <title>Draft genome of Bugula neritina, a colonial animal packing powerful symbionts and potential medicines.</title>
        <authorList>
            <person name="Rayko M."/>
        </authorList>
    </citation>
    <scope>NUCLEOTIDE SEQUENCE [LARGE SCALE GENOMIC DNA]</scope>
    <source>
        <strain evidence="2">Kwan_BN1</strain>
    </source>
</reference>
<organism evidence="2 3">
    <name type="scientific">Bugula neritina</name>
    <name type="common">Brown bryozoan</name>
    <name type="synonym">Sertularia neritina</name>
    <dbReference type="NCBI Taxonomy" id="10212"/>
    <lineage>
        <taxon>Eukaryota</taxon>
        <taxon>Metazoa</taxon>
        <taxon>Spiralia</taxon>
        <taxon>Lophotrochozoa</taxon>
        <taxon>Bryozoa</taxon>
        <taxon>Gymnolaemata</taxon>
        <taxon>Cheilostomatida</taxon>
        <taxon>Flustrina</taxon>
        <taxon>Buguloidea</taxon>
        <taxon>Bugulidae</taxon>
        <taxon>Bugula</taxon>
    </lineage>
</organism>
<evidence type="ECO:0000313" key="3">
    <source>
        <dbReference type="Proteomes" id="UP000593567"/>
    </source>
</evidence>
<keyword evidence="1" id="KW-0732">Signal</keyword>
<dbReference type="AlphaFoldDB" id="A0A7J7K9D3"/>